<dbReference type="Proteomes" id="UP001501116">
    <property type="component" value="Unassembled WGS sequence"/>
</dbReference>
<dbReference type="Gene3D" id="1.25.40.10">
    <property type="entry name" value="Tetratricopeptide repeat domain"/>
    <property type="match status" value="2"/>
</dbReference>
<evidence type="ECO:0000256" key="4">
    <source>
        <dbReference type="ARBA" id="ARBA00023163"/>
    </source>
</evidence>
<dbReference type="SUPFAM" id="SSF46894">
    <property type="entry name" value="C-terminal effector domain of the bipartite response regulators"/>
    <property type="match status" value="1"/>
</dbReference>
<sequence>MDQEMDFRVLGPWEVTAPDGPVVVPAGHLRVLLAAFLVSGGRPMRIDALAERLWTEQLPADARGTLATYVSRLRRLLGNDRILTCSGIGYRIDLPTAAVDLFRFRDALDRARKAASVDEELALLREALGLWRGQPFTGVDSTWIDRDVVPKLTEEWFTATERRVDLELAQGRSGALVAELWDLTNTYPLRESLWFRLITALHRSGRRADALAAYQRVRTLLGDELGIDPGDELQRLHHAVLVDGTVSQPSPPKREARTGPHQLPHDNARFTGRESDLEALDALLPGRSTADSPDSAQGSAPTVIVAIDGAAGTGKTTLALHWAHRVRDRFPDVQLYLNLRGFSSGEPVKAAAALESVLRALGVSNEHMPAEIDERAAMLRSSLAGRRALIVLDNARDAQQVRPLLPGSGSLVVVTSRNQLRPLSIRDGAHRVTLHRLGHDEALSLLGVGVGADRVRAEPEASARLVDLCDRLPLALAIVAERAQRADSLAEVVHALADEVARLDNFGAGADDPYTDLRAALSWSYHTLDPGAAAVFRKLGLYPANDITVEAVAALADLPVARAKLALDQLVAAHMVEQRRPERYELHDLIRLYATDEARRNESLAESEPALNRVFDWYLHAVVSADTVLMPHRRRAFVEPYQAMRPVPEFADHDAAMRWFEQEYECLRSVVTWGATHGWGAYAWRIAIAMTSFLERRIPWPEGLEFLEIACRAARSASDRAGEAYTLNSLGCFHLDQAEWATAQHYFRLAHACFRDVGDRRGQGMALGNLGMAHTSMGDPENGIRYGTEALERCREVGYKRGIALNLDSVGMAHCVAGDLERAMECHQQASVLFTELGDPDEGPRNDHNLGRAYAASGRYASAIRVLGKALHAFRRIGNRRWEAIVYVDLAKTLNAAGHPGLARGCWESAVVVMKQLGDPRAQDIEEIIETAPPEVAAAALDVFSGQPFPVGPAAGRTGTAGKPSRPRKPRLAAVPATEDDYQVRAFPA</sequence>
<gene>
    <name evidence="8" type="ORF">GCM10009754_30320</name>
</gene>
<organism evidence="8 9">
    <name type="scientific">Amycolatopsis minnesotensis</name>
    <dbReference type="NCBI Taxonomy" id="337894"/>
    <lineage>
        <taxon>Bacteria</taxon>
        <taxon>Bacillati</taxon>
        <taxon>Actinomycetota</taxon>
        <taxon>Actinomycetes</taxon>
        <taxon>Pseudonocardiales</taxon>
        <taxon>Pseudonocardiaceae</taxon>
        <taxon>Amycolatopsis</taxon>
    </lineage>
</organism>
<dbReference type="SMART" id="SM01043">
    <property type="entry name" value="BTAD"/>
    <property type="match status" value="1"/>
</dbReference>
<proteinExistence type="inferred from homology"/>
<comment type="caution">
    <text evidence="8">The sequence shown here is derived from an EMBL/GenBank/DDBJ whole genome shotgun (WGS) entry which is preliminary data.</text>
</comment>
<name>A0ABP5C5E5_9PSEU</name>
<protein>
    <submittedName>
        <fullName evidence="8">BTAD domain-containing putative transcriptional regulator</fullName>
    </submittedName>
</protein>
<evidence type="ECO:0000256" key="1">
    <source>
        <dbReference type="ARBA" id="ARBA00005820"/>
    </source>
</evidence>
<dbReference type="SUPFAM" id="SSF48452">
    <property type="entry name" value="TPR-like"/>
    <property type="match status" value="3"/>
</dbReference>
<dbReference type="InterPro" id="IPR051677">
    <property type="entry name" value="AfsR-DnrI-RedD_regulator"/>
</dbReference>
<dbReference type="PANTHER" id="PTHR35807:SF1">
    <property type="entry name" value="TRANSCRIPTIONAL REGULATOR REDD"/>
    <property type="match status" value="1"/>
</dbReference>
<dbReference type="Pfam" id="PF03704">
    <property type="entry name" value="BTAD"/>
    <property type="match status" value="1"/>
</dbReference>
<dbReference type="SMART" id="SM00028">
    <property type="entry name" value="TPR"/>
    <property type="match status" value="6"/>
</dbReference>
<reference evidence="9" key="1">
    <citation type="journal article" date="2019" name="Int. J. Syst. Evol. Microbiol.">
        <title>The Global Catalogue of Microorganisms (GCM) 10K type strain sequencing project: providing services to taxonomists for standard genome sequencing and annotation.</title>
        <authorList>
            <consortium name="The Broad Institute Genomics Platform"/>
            <consortium name="The Broad Institute Genome Sequencing Center for Infectious Disease"/>
            <person name="Wu L."/>
            <person name="Ma J."/>
        </authorList>
    </citation>
    <scope>NUCLEOTIDE SEQUENCE [LARGE SCALE GENOMIC DNA]</scope>
    <source>
        <strain evidence="9">JCM 14545</strain>
    </source>
</reference>
<dbReference type="InterPro" id="IPR001867">
    <property type="entry name" value="OmpR/PhoB-type_DNA-bd"/>
</dbReference>
<keyword evidence="2" id="KW-0805">Transcription regulation</keyword>
<dbReference type="EMBL" id="BAAANN010000010">
    <property type="protein sequence ID" value="GAA1957995.1"/>
    <property type="molecule type" value="Genomic_DNA"/>
</dbReference>
<comment type="similarity">
    <text evidence="1">Belongs to the AfsR/DnrI/RedD regulatory family.</text>
</comment>
<dbReference type="Pfam" id="PF00931">
    <property type="entry name" value="NB-ARC"/>
    <property type="match status" value="1"/>
</dbReference>
<evidence type="ECO:0000256" key="6">
    <source>
        <dbReference type="SAM" id="MobiDB-lite"/>
    </source>
</evidence>
<keyword evidence="3 5" id="KW-0238">DNA-binding</keyword>
<feature type="region of interest" description="Disordered" evidence="6">
    <location>
        <begin position="243"/>
        <end position="269"/>
    </location>
</feature>
<dbReference type="PROSITE" id="PS51755">
    <property type="entry name" value="OMPR_PHOB"/>
    <property type="match status" value="1"/>
</dbReference>
<dbReference type="SUPFAM" id="SSF52540">
    <property type="entry name" value="P-loop containing nucleoside triphosphate hydrolases"/>
    <property type="match status" value="1"/>
</dbReference>
<evidence type="ECO:0000313" key="9">
    <source>
        <dbReference type="Proteomes" id="UP001501116"/>
    </source>
</evidence>
<evidence type="ECO:0000256" key="3">
    <source>
        <dbReference type="ARBA" id="ARBA00023125"/>
    </source>
</evidence>
<feature type="domain" description="OmpR/PhoB-type" evidence="7">
    <location>
        <begin position="1"/>
        <end position="94"/>
    </location>
</feature>
<dbReference type="InterPro" id="IPR019734">
    <property type="entry name" value="TPR_rpt"/>
</dbReference>
<dbReference type="Pfam" id="PF00486">
    <property type="entry name" value="Trans_reg_C"/>
    <property type="match status" value="1"/>
</dbReference>
<dbReference type="InterPro" id="IPR027417">
    <property type="entry name" value="P-loop_NTPase"/>
</dbReference>
<dbReference type="Pfam" id="PF13176">
    <property type="entry name" value="TPR_7"/>
    <property type="match status" value="1"/>
</dbReference>
<dbReference type="InterPro" id="IPR005158">
    <property type="entry name" value="BTAD"/>
</dbReference>
<dbReference type="PRINTS" id="PR00364">
    <property type="entry name" value="DISEASERSIST"/>
</dbReference>
<keyword evidence="4" id="KW-0804">Transcription</keyword>
<feature type="region of interest" description="Disordered" evidence="6">
    <location>
        <begin position="951"/>
        <end position="974"/>
    </location>
</feature>
<dbReference type="Gene3D" id="1.10.10.10">
    <property type="entry name" value="Winged helix-like DNA-binding domain superfamily/Winged helix DNA-binding domain"/>
    <property type="match status" value="2"/>
</dbReference>
<accession>A0ABP5C5E5</accession>
<dbReference type="InterPro" id="IPR016032">
    <property type="entry name" value="Sig_transdc_resp-reg_C-effctor"/>
</dbReference>
<feature type="DNA-binding region" description="OmpR/PhoB-type" evidence="5">
    <location>
        <begin position="1"/>
        <end position="94"/>
    </location>
</feature>
<dbReference type="Gene3D" id="3.40.50.300">
    <property type="entry name" value="P-loop containing nucleotide triphosphate hydrolases"/>
    <property type="match status" value="1"/>
</dbReference>
<evidence type="ECO:0000256" key="5">
    <source>
        <dbReference type="PROSITE-ProRule" id="PRU01091"/>
    </source>
</evidence>
<dbReference type="InterPro" id="IPR011990">
    <property type="entry name" value="TPR-like_helical_dom_sf"/>
</dbReference>
<feature type="compositionally biased region" description="Basic and acidic residues" evidence="6">
    <location>
        <begin position="252"/>
        <end position="269"/>
    </location>
</feature>
<evidence type="ECO:0000256" key="2">
    <source>
        <dbReference type="ARBA" id="ARBA00023015"/>
    </source>
</evidence>
<dbReference type="CDD" id="cd15831">
    <property type="entry name" value="BTAD"/>
    <property type="match status" value="1"/>
</dbReference>
<keyword evidence="9" id="KW-1185">Reference proteome</keyword>
<evidence type="ECO:0000313" key="8">
    <source>
        <dbReference type="EMBL" id="GAA1957995.1"/>
    </source>
</evidence>
<evidence type="ECO:0000259" key="7">
    <source>
        <dbReference type="PROSITE" id="PS51755"/>
    </source>
</evidence>
<dbReference type="InterPro" id="IPR002182">
    <property type="entry name" value="NB-ARC"/>
</dbReference>
<dbReference type="InterPro" id="IPR036388">
    <property type="entry name" value="WH-like_DNA-bd_sf"/>
</dbReference>
<dbReference type="SMART" id="SM00862">
    <property type="entry name" value="Trans_reg_C"/>
    <property type="match status" value="1"/>
</dbReference>
<dbReference type="PANTHER" id="PTHR35807">
    <property type="entry name" value="TRANSCRIPTIONAL REGULATOR REDD-RELATED"/>
    <property type="match status" value="1"/>
</dbReference>